<dbReference type="InterPro" id="IPR004041">
    <property type="entry name" value="NAF_dom"/>
</dbReference>
<dbReference type="AlphaFoldDB" id="A0AAD3XGB6"/>
<dbReference type="GO" id="GO:0005524">
    <property type="term" value="F:ATP binding"/>
    <property type="evidence" value="ECO:0007669"/>
    <property type="project" value="UniProtKB-UniRule"/>
</dbReference>
<dbReference type="GO" id="GO:0004674">
    <property type="term" value="F:protein serine/threonine kinase activity"/>
    <property type="evidence" value="ECO:0007669"/>
    <property type="project" value="UniProtKB-KW"/>
</dbReference>
<evidence type="ECO:0000256" key="8">
    <source>
        <dbReference type="ARBA" id="ARBA00022840"/>
    </source>
</evidence>
<keyword evidence="9" id="KW-0464">Manganese</keyword>
<keyword evidence="4 13" id="KW-0723">Serine/threonine-protein kinase</keyword>
<keyword evidence="8 12" id="KW-0067">ATP-binding</keyword>
<dbReference type="PROSITE" id="PS00108">
    <property type="entry name" value="PROTEIN_KINASE_ST"/>
    <property type="match status" value="1"/>
</dbReference>
<keyword evidence="5" id="KW-0808">Transferase</keyword>
<keyword evidence="7" id="KW-0418">Kinase</keyword>
<keyword evidence="14" id="KW-1133">Transmembrane helix</keyword>
<name>A0AAD3XGB6_NEPGR</name>
<dbReference type="PROSITE" id="PS50816">
    <property type="entry name" value="NAF"/>
    <property type="match status" value="1"/>
</dbReference>
<evidence type="ECO:0000256" key="3">
    <source>
        <dbReference type="ARBA" id="ARBA00012513"/>
    </source>
</evidence>
<dbReference type="PROSITE" id="PS50011">
    <property type="entry name" value="PROTEIN_KINASE_DOM"/>
    <property type="match status" value="1"/>
</dbReference>
<feature type="domain" description="Protein kinase" evidence="15">
    <location>
        <begin position="23"/>
        <end position="277"/>
    </location>
</feature>
<accession>A0AAD3XGB6</accession>
<dbReference type="InterPro" id="IPR008271">
    <property type="entry name" value="Ser/Thr_kinase_AS"/>
</dbReference>
<comment type="catalytic activity">
    <reaction evidence="11">
        <text>L-seryl-[protein] + ATP = O-phospho-L-seryl-[protein] + ADP + H(+)</text>
        <dbReference type="Rhea" id="RHEA:17989"/>
        <dbReference type="Rhea" id="RHEA-COMP:9863"/>
        <dbReference type="Rhea" id="RHEA-COMP:11604"/>
        <dbReference type="ChEBI" id="CHEBI:15378"/>
        <dbReference type="ChEBI" id="CHEBI:29999"/>
        <dbReference type="ChEBI" id="CHEBI:30616"/>
        <dbReference type="ChEBI" id="CHEBI:83421"/>
        <dbReference type="ChEBI" id="CHEBI:456216"/>
        <dbReference type="EC" id="2.7.11.1"/>
    </reaction>
</comment>
<feature type="domain" description="NAF" evidence="16">
    <location>
        <begin position="307"/>
        <end position="332"/>
    </location>
</feature>
<dbReference type="EMBL" id="BSYO01000004">
    <property type="protein sequence ID" value="GMH03599.1"/>
    <property type="molecule type" value="Genomic_DNA"/>
</dbReference>
<dbReference type="SMART" id="SM00220">
    <property type="entry name" value="S_TKc"/>
    <property type="match status" value="1"/>
</dbReference>
<dbReference type="InterPro" id="IPR017441">
    <property type="entry name" value="Protein_kinase_ATP_BS"/>
</dbReference>
<evidence type="ECO:0000256" key="13">
    <source>
        <dbReference type="RuleBase" id="RU000304"/>
    </source>
</evidence>
<keyword evidence="14" id="KW-0812">Transmembrane</keyword>
<evidence type="ECO:0000256" key="6">
    <source>
        <dbReference type="ARBA" id="ARBA00022741"/>
    </source>
</evidence>
<evidence type="ECO:0000256" key="9">
    <source>
        <dbReference type="ARBA" id="ARBA00023211"/>
    </source>
</evidence>
<evidence type="ECO:0000313" key="18">
    <source>
        <dbReference type="Proteomes" id="UP001279734"/>
    </source>
</evidence>
<dbReference type="FunFam" id="3.30.200.20:FF:000096">
    <property type="entry name" value="Non-specific serine/threonine protein kinase"/>
    <property type="match status" value="1"/>
</dbReference>
<dbReference type="CDD" id="cd14663">
    <property type="entry name" value="STKc_SnRK3"/>
    <property type="match status" value="1"/>
</dbReference>
<evidence type="ECO:0000256" key="10">
    <source>
        <dbReference type="ARBA" id="ARBA00047899"/>
    </source>
</evidence>
<evidence type="ECO:0000256" key="11">
    <source>
        <dbReference type="ARBA" id="ARBA00048679"/>
    </source>
</evidence>
<dbReference type="InterPro" id="IPR011009">
    <property type="entry name" value="Kinase-like_dom_sf"/>
</dbReference>
<gene>
    <name evidence="17" type="ORF">Nepgr_005438</name>
</gene>
<evidence type="ECO:0000256" key="12">
    <source>
        <dbReference type="PROSITE-ProRule" id="PRU10141"/>
    </source>
</evidence>
<organism evidence="17 18">
    <name type="scientific">Nepenthes gracilis</name>
    <name type="common">Slender pitcher plant</name>
    <dbReference type="NCBI Taxonomy" id="150966"/>
    <lineage>
        <taxon>Eukaryota</taxon>
        <taxon>Viridiplantae</taxon>
        <taxon>Streptophyta</taxon>
        <taxon>Embryophyta</taxon>
        <taxon>Tracheophyta</taxon>
        <taxon>Spermatophyta</taxon>
        <taxon>Magnoliopsida</taxon>
        <taxon>eudicotyledons</taxon>
        <taxon>Gunneridae</taxon>
        <taxon>Pentapetalae</taxon>
        <taxon>Caryophyllales</taxon>
        <taxon>Nepenthaceae</taxon>
        <taxon>Nepenthes</taxon>
    </lineage>
</organism>
<reference evidence="17" key="1">
    <citation type="submission" date="2023-05" db="EMBL/GenBank/DDBJ databases">
        <title>Nepenthes gracilis genome sequencing.</title>
        <authorList>
            <person name="Fukushima K."/>
        </authorList>
    </citation>
    <scope>NUCLEOTIDE SEQUENCE</scope>
    <source>
        <strain evidence="17">SING2019-196</strain>
    </source>
</reference>
<comment type="catalytic activity">
    <reaction evidence="10">
        <text>L-threonyl-[protein] + ATP = O-phospho-L-threonyl-[protein] + ADP + H(+)</text>
        <dbReference type="Rhea" id="RHEA:46608"/>
        <dbReference type="Rhea" id="RHEA-COMP:11060"/>
        <dbReference type="Rhea" id="RHEA-COMP:11605"/>
        <dbReference type="ChEBI" id="CHEBI:15378"/>
        <dbReference type="ChEBI" id="CHEBI:30013"/>
        <dbReference type="ChEBI" id="CHEBI:30616"/>
        <dbReference type="ChEBI" id="CHEBI:61977"/>
        <dbReference type="ChEBI" id="CHEBI:456216"/>
        <dbReference type="EC" id="2.7.11.1"/>
    </reaction>
</comment>
<dbReference type="Proteomes" id="UP001279734">
    <property type="component" value="Unassembled WGS sequence"/>
</dbReference>
<dbReference type="EC" id="2.7.11.1" evidence="3"/>
<proteinExistence type="inferred from homology"/>
<feature type="transmembrane region" description="Helical" evidence="14">
    <location>
        <begin position="204"/>
        <end position="223"/>
    </location>
</feature>
<dbReference type="PANTHER" id="PTHR43895">
    <property type="entry name" value="CALCIUM/CALMODULIN-DEPENDENT PROTEIN KINASE KINASE-RELATED"/>
    <property type="match status" value="1"/>
</dbReference>
<keyword evidence="18" id="KW-1185">Reference proteome</keyword>
<dbReference type="SUPFAM" id="SSF56112">
    <property type="entry name" value="Protein kinase-like (PK-like)"/>
    <property type="match status" value="1"/>
</dbReference>
<comment type="cofactor">
    <cofactor evidence="1">
        <name>Mn(2+)</name>
        <dbReference type="ChEBI" id="CHEBI:29035"/>
    </cofactor>
</comment>
<dbReference type="Pfam" id="PF03822">
    <property type="entry name" value="NAF"/>
    <property type="match status" value="1"/>
</dbReference>
<feature type="binding site" evidence="12">
    <location>
        <position position="52"/>
    </location>
    <ligand>
        <name>ATP</name>
        <dbReference type="ChEBI" id="CHEBI:30616"/>
    </ligand>
</feature>
<evidence type="ECO:0000313" key="17">
    <source>
        <dbReference type="EMBL" id="GMH03599.1"/>
    </source>
</evidence>
<evidence type="ECO:0000259" key="16">
    <source>
        <dbReference type="PROSITE" id="PS50816"/>
    </source>
</evidence>
<dbReference type="Pfam" id="PF00069">
    <property type="entry name" value="Pkinase"/>
    <property type="match status" value="1"/>
</dbReference>
<evidence type="ECO:0000256" key="14">
    <source>
        <dbReference type="SAM" id="Phobius"/>
    </source>
</evidence>
<dbReference type="PROSITE" id="PS00107">
    <property type="entry name" value="PROTEIN_KINASE_ATP"/>
    <property type="match status" value="1"/>
</dbReference>
<dbReference type="CDD" id="cd12195">
    <property type="entry name" value="CIPK_C"/>
    <property type="match status" value="1"/>
</dbReference>
<dbReference type="InterPro" id="IPR018451">
    <property type="entry name" value="NAF/FISL_domain"/>
</dbReference>
<comment type="similarity">
    <text evidence="2">Belongs to the protein kinase superfamily. CAMK Ser/Thr protein kinase family. SNF1 subfamily.</text>
</comment>
<dbReference type="InterPro" id="IPR000719">
    <property type="entry name" value="Prot_kinase_dom"/>
</dbReference>
<dbReference type="PANTHER" id="PTHR43895:SF162">
    <property type="entry name" value="CBL-INTERACTING SERINE_THREONINE-PROTEIN KINASE 25"/>
    <property type="match status" value="1"/>
</dbReference>
<keyword evidence="14" id="KW-0472">Membrane</keyword>
<evidence type="ECO:0000256" key="1">
    <source>
        <dbReference type="ARBA" id="ARBA00001936"/>
    </source>
</evidence>
<evidence type="ECO:0000256" key="5">
    <source>
        <dbReference type="ARBA" id="ARBA00022679"/>
    </source>
</evidence>
<dbReference type="FunFam" id="3.30.310.80:FF:000005">
    <property type="entry name" value="Non-specific serine/threonine protein kinase"/>
    <property type="match status" value="1"/>
</dbReference>
<evidence type="ECO:0000259" key="15">
    <source>
        <dbReference type="PROSITE" id="PS50011"/>
    </source>
</evidence>
<dbReference type="Gene3D" id="3.30.310.80">
    <property type="entry name" value="Kinase associated domain 1, KA1"/>
    <property type="match status" value="1"/>
</dbReference>
<sequence length="437" mass="49435">MDRQSEDQIQLPDRGRNIIFGKYEMGRLLGQGTFAKVYYGKNIVTGESVAIKVINKEQVKKACMMDQIKREISVMRLVRHPNIVELKEVLATKCRIYFVMEYVKGGELFAKVFKGKLKEDLARKYFQQLISAVDFCHSRGVYHRDLKPENLLLDENEDLKVSDFGLSALPEQLRQDGLLHTQCGTPAYVAPEVLRKKGYDGSKADIWSCGVILFVLLAGYLPFQDENVMRMYRKVFKGEFEYPPWLSSDVKRLISKLLVVDPEKRISISGIMKVPWFQKGYSCPVAVSIEGSNDKVEDTPSPIASPKSPRFFNAFEFISSMSSGFDLSSLFDTKRRPGSLFTSSFSAPAIMAKLESTAKKLNLKVCVEEFRVKMQGKAEGRKGKLAVVAEVFEVAPEVAVVQFSKCSGDSLEYVKFCEEDVRPALKDIVWSWQGENP</sequence>
<dbReference type="GO" id="GO:0007165">
    <property type="term" value="P:signal transduction"/>
    <property type="evidence" value="ECO:0007669"/>
    <property type="project" value="InterPro"/>
</dbReference>
<dbReference type="FunFam" id="1.10.510.10:FF:000279">
    <property type="entry name" value="Non-specific serine/threonine protein kinase"/>
    <property type="match status" value="1"/>
</dbReference>
<evidence type="ECO:0000256" key="4">
    <source>
        <dbReference type="ARBA" id="ARBA00022527"/>
    </source>
</evidence>
<keyword evidence="6 12" id="KW-0547">Nucleotide-binding</keyword>
<comment type="caution">
    <text evidence="17">The sequence shown here is derived from an EMBL/GenBank/DDBJ whole genome shotgun (WGS) entry which is preliminary data.</text>
</comment>
<dbReference type="Gene3D" id="1.10.510.10">
    <property type="entry name" value="Transferase(Phosphotransferase) domain 1"/>
    <property type="match status" value="1"/>
</dbReference>
<evidence type="ECO:0000256" key="2">
    <source>
        <dbReference type="ARBA" id="ARBA00006234"/>
    </source>
</evidence>
<evidence type="ECO:0000256" key="7">
    <source>
        <dbReference type="ARBA" id="ARBA00022777"/>
    </source>
</evidence>
<protein>
    <recommendedName>
        <fullName evidence="3">non-specific serine/threonine protein kinase</fullName>
        <ecNumber evidence="3">2.7.11.1</ecNumber>
    </recommendedName>
</protein>